<sequence length="349" mass="35759">MGEPEDAGAGTVATDLPGTGQEPVRTDEPAAGEDRPAGGEEDALLVLTAALLTPAQLPGALGDDFPEACGRLRLPPLPHGYGLILGQDGAGARWTVVVDDVSLVAVAIASWDCGMEYELTPAPRAIVATLPGWPLELAVAAPGVPAPHDPDLSGDPEAPEILRPPSVSGWGPAQRRLGADEISRQWSTWRAEFTEGEKSGAEEGAAEGGERAGKGTTAGDRTEPVTEKEARTEGGARAADGGKVTSIPENAGAFVAPGSEPTAASVRAALAEARAYLDAPPPPGRIRSAFASEEARLLRVDGPGWSLVARTDDMAFVLLDAVPGEVIPVERGPRLPALLAGLDALAARS</sequence>
<protein>
    <recommendedName>
        <fullName evidence="4">Integral membrane protein</fullName>
    </recommendedName>
</protein>
<evidence type="ECO:0000313" key="2">
    <source>
        <dbReference type="EMBL" id="MDT0412868.1"/>
    </source>
</evidence>
<feature type="region of interest" description="Disordered" evidence="1">
    <location>
        <begin position="1"/>
        <end position="39"/>
    </location>
</feature>
<evidence type="ECO:0000256" key="1">
    <source>
        <dbReference type="SAM" id="MobiDB-lite"/>
    </source>
</evidence>
<dbReference type="EMBL" id="JAVRET010000099">
    <property type="protein sequence ID" value="MDT0412868.1"/>
    <property type="molecule type" value="Genomic_DNA"/>
</dbReference>
<reference evidence="3" key="1">
    <citation type="submission" date="2023-07" db="EMBL/GenBank/DDBJ databases">
        <title>30 novel species of actinomycetes from the DSMZ collection.</title>
        <authorList>
            <person name="Nouioui I."/>
        </authorList>
    </citation>
    <scope>NUCLEOTIDE SEQUENCE [LARGE SCALE GENOMIC DNA]</scope>
    <source>
        <strain evidence="3">DSM 41979</strain>
    </source>
</reference>
<evidence type="ECO:0000313" key="3">
    <source>
        <dbReference type="Proteomes" id="UP001183610"/>
    </source>
</evidence>
<feature type="compositionally biased region" description="Basic and acidic residues" evidence="1">
    <location>
        <begin position="220"/>
        <end position="234"/>
    </location>
</feature>
<comment type="caution">
    <text evidence="2">The sequence shown here is derived from an EMBL/GenBank/DDBJ whole genome shotgun (WGS) entry which is preliminary data.</text>
</comment>
<accession>A0ABU2R840</accession>
<feature type="region of interest" description="Disordered" evidence="1">
    <location>
        <begin position="194"/>
        <end position="246"/>
    </location>
</feature>
<dbReference type="Proteomes" id="UP001183610">
    <property type="component" value="Unassembled WGS sequence"/>
</dbReference>
<organism evidence="2 3">
    <name type="scientific">Streptomyces evansiae</name>
    <dbReference type="NCBI Taxonomy" id="3075535"/>
    <lineage>
        <taxon>Bacteria</taxon>
        <taxon>Bacillati</taxon>
        <taxon>Actinomycetota</taxon>
        <taxon>Actinomycetes</taxon>
        <taxon>Kitasatosporales</taxon>
        <taxon>Streptomycetaceae</taxon>
        <taxon>Streptomyces</taxon>
    </lineage>
</organism>
<feature type="region of interest" description="Disordered" evidence="1">
    <location>
        <begin position="144"/>
        <end position="175"/>
    </location>
</feature>
<dbReference type="RefSeq" id="WP_010262734.1">
    <property type="nucleotide sequence ID" value="NZ_JAVRET010000099.1"/>
</dbReference>
<feature type="compositionally biased region" description="Basic and acidic residues" evidence="1">
    <location>
        <begin position="24"/>
        <end position="38"/>
    </location>
</feature>
<evidence type="ECO:0008006" key="4">
    <source>
        <dbReference type="Google" id="ProtNLM"/>
    </source>
</evidence>
<gene>
    <name evidence="2" type="ORF">RM698_27965</name>
</gene>
<name>A0ABU2R840_9ACTN</name>
<proteinExistence type="predicted"/>
<keyword evidence="3" id="KW-1185">Reference proteome</keyword>